<protein>
    <recommendedName>
        <fullName evidence="6">Protein RER1</fullName>
    </recommendedName>
</protein>
<feature type="transmembrane region" description="Helical" evidence="7">
    <location>
        <begin position="60"/>
        <end position="81"/>
    </location>
</feature>
<keyword evidence="5 6" id="KW-0472">Membrane</keyword>
<evidence type="ECO:0000256" key="4">
    <source>
        <dbReference type="ARBA" id="ARBA00022989"/>
    </source>
</evidence>
<dbReference type="Pfam" id="PF03248">
    <property type="entry name" value="Rer1"/>
    <property type="match status" value="1"/>
</dbReference>
<dbReference type="EMBL" id="HBFQ01065427">
    <property type="protein sequence ID" value="CAD8872100.1"/>
    <property type="molecule type" value="Transcribed_RNA"/>
</dbReference>
<name>A0A7S1B2C7_NOCSC</name>
<gene>
    <name evidence="8" type="ORF">NSCI0253_LOCUS46457</name>
</gene>
<dbReference type="PANTHER" id="PTHR10743:SF0">
    <property type="entry name" value="PROTEIN RER1"/>
    <property type="match status" value="1"/>
</dbReference>
<sequence>MQIDAGAVEPPGMANLIKMQRLGQHYVEKTIPWLKVRWAGFASALALYILRIYVRQGFFVVTYGLGIYLLNLLIGFLSPAIDPETENAALPTSDREEFRPFTRKLPEFKFWVAATRAVLASLFMTLFQMFDLPVFWPILLVYFLLLVFMTMKDRVKHMMKHKYIPFSVGKQTYGELTKVKPGGGKKSDK</sequence>
<keyword evidence="3 7" id="KW-0812">Transmembrane</keyword>
<proteinExistence type="inferred from homology"/>
<dbReference type="GO" id="GO:0006890">
    <property type="term" value="P:retrograde vesicle-mediated transport, Golgi to endoplasmic reticulum"/>
    <property type="evidence" value="ECO:0007669"/>
    <property type="project" value="TreeGrafter"/>
</dbReference>
<dbReference type="GO" id="GO:0006621">
    <property type="term" value="P:protein retention in ER lumen"/>
    <property type="evidence" value="ECO:0007669"/>
    <property type="project" value="TreeGrafter"/>
</dbReference>
<dbReference type="PIRSF" id="PIRSF016013">
    <property type="entry name" value="AtER_Rer1p"/>
    <property type="match status" value="1"/>
</dbReference>
<evidence type="ECO:0000256" key="6">
    <source>
        <dbReference type="PIRNR" id="PIRNR016013"/>
    </source>
</evidence>
<evidence type="ECO:0000256" key="7">
    <source>
        <dbReference type="SAM" id="Phobius"/>
    </source>
</evidence>
<dbReference type="GO" id="GO:0000139">
    <property type="term" value="C:Golgi membrane"/>
    <property type="evidence" value="ECO:0007669"/>
    <property type="project" value="TreeGrafter"/>
</dbReference>
<organism evidence="8">
    <name type="scientific">Noctiluca scintillans</name>
    <name type="common">Sea sparkle</name>
    <name type="synonym">Red tide dinoflagellate</name>
    <dbReference type="NCBI Taxonomy" id="2966"/>
    <lineage>
        <taxon>Eukaryota</taxon>
        <taxon>Sar</taxon>
        <taxon>Alveolata</taxon>
        <taxon>Dinophyceae</taxon>
        <taxon>Noctilucales</taxon>
        <taxon>Noctilucaceae</taxon>
        <taxon>Noctiluca</taxon>
    </lineage>
</organism>
<feature type="transmembrane region" description="Helical" evidence="7">
    <location>
        <begin position="36"/>
        <end position="54"/>
    </location>
</feature>
<reference evidence="8" key="1">
    <citation type="submission" date="2021-01" db="EMBL/GenBank/DDBJ databases">
        <authorList>
            <person name="Corre E."/>
            <person name="Pelletier E."/>
            <person name="Niang G."/>
            <person name="Scheremetjew M."/>
            <person name="Finn R."/>
            <person name="Kale V."/>
            <person name="Holt S."/>
            <person name="Cochrane G."/>
            <person name="Meng A."/>
            <person name="Brown T."/>
            <person name="Cohen L."/>
        </authorList>
    </citation>
    <scope>NUCLEOTIDE SEQUENCE</scope>
</reference>
<dbReference type="AlphaFoldDB" id="A0A7S1B2C7"/>
<dbReference type="InterPro" id="IPR004932">
    <property type="entry name" value="Rer1"/>
</dbReference>
<evidence type="ECO:0000256" key="3">
    <source>
        <dbReference type="ARBA" id="ARBA00022692"/>
    </source>
</evidence>
<evidence type="ECO:0000256" key="1">
    <source>
        <dbReference type="ARBA" id="ARBA00004141"/>
    </source>
</evidence>
<keyword evidence="4 7" id="KW-1133">Transmembrane helix</keyword>
<accession>A0A7S1B2C7</accession>
<comment type="subcellular location">
    <subcellularLocation>
        <location evidence="1">Membrane</location>
        <topology evidence="1">Multi-pass membrane protein</topology>
    </subcellularLocation>
</comment>
<evidence type="ECO:0000256" key="5">
    <source>
        <dbReference type="ARBA" id="ARBA00023136"/>
    </source>
</evidence>
<evidence type="ECO:0000256" key="2">
    <source>
        <dbReference type="ARBA" id="ARBA00006070"/>
    </source>
</evidence>
<feature type="transmembrane region" description="Helical" evidence="7">
    <location>
        <begin position="134"/>
        <end position="151"/>
    </location>
</feature>
<evidence type="ECO:0000313" key="8">
    <source>
        <dbReference type="EMBL" id="CAD8872100.1"/>
    </source>
</evidence>
<dbReference type="GO" id="GO:0005783">
    <property type="term" value="C:endoplasmic reticulum"/>
    <property type="evidence" value="ECO:0007669"/>
    <property type="project" value="GOC"/>
</dbReference>
<comment type="function">
    <text evidence="6">Involved in the retrieval of endoplasmic reticulum membrane proteins from the early Golgi compartment.</text>
</comment>
<comment type="similarity">
    <text evidence="2 6">Belongs to the RER1 family.</text>
</comment>
<dbReference type="PANTHER" id="PTHR10743">
    <property type="entry name" value="PROTEIN RER1"/>
    <property type="match status" value="1"/>
</dbReference>